<accession>A0AAV9UQG9</accession>
<dbReference type="PANTHER" id="PTHR23513:SF6">
    <property type="entry name" value="MAJOR FACILITATOR SUPERFAMILY ASSOCIATED DOMAIN-CONTAINING PROTEIN"/>
    <property type="match status" value="1"/>
</dbReference>
<dbReference type="GO" id="GO:0005886">
    <property type="term" value="C:plasma membrane"/>
    <property type="evidence" value="ECO:0007669"/>
    <property type="project" value="UniProtKB-SubCell"/>
</dbReference>
<gene>
    <name evidence="7" type="ORF">TWF696_007966</name>
</gene>
<keyword evidence="4 6" id="KW-1133">Transmembrane helix</keyword>
<evidence type="ECO:0000313" key="8">
    <source>
        <dbReference type="Proteomes" id="UP001375240"/>
    </source>
</evidence>
<evidence type="ECO:0000313" key="7">
    <source>
        <dbReference type="EMBL" id="KAK6344327.1"/>
    </source>
</evidence>
<protein>
    <recommendedName>
        <fullName evidence="9">Major facilitator superfamily domain-containing protein</fullName>
    </recommendedName>
</protein>
<evidence type="ECO:0000256" key="2">
    <source>
        <dbReference type="ARBA" id="ARBA00022475"/>
    </source>
</evidence>
<feature type="transmembrane region" description="Helical" evidence="6">
    <location>
        <begin position="196"/>
        <end position="216"/>
    </location>
</feature>
<dbReference type="PANTHER" id="PTHR23513">
    <property type="entry name" value="INTEGRAL MEMBRANE EFFLUX PROTEIN-RELATED"/>
    <property type="match status" value="1"/>
</dbReference>
<feature type="transmembrane region" description="Helical" evidence="6">
    <location>
        <begin position="456"/>
        <end position="481"/>
    </location>
</feature>
<evidence type="ECO:0000256" key="1">
    <source>
        <dbReference type="ARBA" id="ARBA00004651"/>
    </source>
</evidence>
<evidence type="ECO:0000256" key="5">
    <source>
        <dbReference type="ARBA" id="ARBA00023136"/>
    </source>
</evidence>
<dbReference type="EMBL" id="JAVHNQ010000006">
    <property type="protein sequence ID" value="KAK6344327.1"/>
    <property type="molecule type" value="Genomic_DNA"/>
</dbReference>
<proteinExistence type="predicted"/>
<comment type="subcellular location">
    <subcellularLocation>
        <location evidence="1">Cell membrane</location>
        <topology evidence="1">Multi-pass membrane protein</topology>
    </subcellularLocation>
</comment>
<keyword evidence="3 6" id="KW-0812">Transmembrane</keyword>
<evidence type="ECO:0008006" key="9">
    <source>
        <dbReference type="Google" id="ProtNLM"/>
    </source>
</evidence>
<evidence type="ECO:0000256" key="6">
    <source>
        <dbReference type="SAM" id="Phobius"/>
    </source>
</evidence>
<keyword evidence="2" id="KW-1003">Cell membrane</keyword>
<feature type="transmembrane region" description="Helical" evidence="6">
    <location>
        <begin position="155"/>
        <end position="175"/>
    </location>
</feature>
<dbReference type="Gene3D" id="1.20.1250.20">
    <property type="entry name" value="MFS general substrate transporter like domains"/>
    <property type="match status" value="1"/>
</dbReference>
<evidence type="ECO:0000256" key="4">
    <source>
        <dbReference type="ARBA" id="ARBA00022989"/>
    </source>
</evidence>
<dbReference type="InterPro" id="IPR036259">
    <property type="entry name" value="MFS_trans_sf"/>
</dbReference>
<feature type="transmembrane region" description="Helical" evidence="6">
    <location>
        <begin position="416"/>
        <end position="436"/>
    </location>
</feature>
<dbReference type="SUPFAM" id="SSF103473">
    <property type="entry name" value="MFS general substrate transporter"/>
    <property type="match status" value="1"/>
</dbReference>
<comment type="caution">
    <text evidence="7">The sequence shown here is derived from an EMBL/GenBank/DDBJ whole genome shotgun (WGS) entry which is preliminary data.</text>
</comment>
<reference evidence="7 8" key="1">
    <citation type="submission" date="2019-10" db="EMBL/GenBank/DDBJ databases">
        <authorList>
            <person name="Palmer J.M."/>
        </authorList>
    </citation>
    <scope>NUCLEOTIDE SEQUENCE [LARGE SCALE GENOMIC DNA]</scope>
    <source>
        <strain evidence="7 8">TWF696</strain>
    </source>
</reference>
<feature type="transmembrane region" description="Helical" evidence="6">
    <location>
        <begin position="354"/>
        <end position="371"/>
    </location>
</feature>
<sequence length="522" mass="58401">MSDPKHKWSVLDSWRLFTPQEKRNMAFYILGIMLYKFGLEAYNGSVIALATNRYDYDAFVGGYSNSRKTFERVGLMQGLNQAFQCLGSILIAPLIKRFKTRTVLAIAVMVFAVFASLLLIVDRATGGYIKPRDWDRRYGAKNYAYYGDYNTDAMIPIYCLSGISYGMVELIRRVIPRDIVGGNMQKLKRMDSLVHIFYEVTGTGGALATALALIPACGNNQSFIITPILYLLAAAAWFMIRLPHSYQVEAGSEKNYLLQVADGCVLFVMSAFKGMQIVFSSTRFIWLLPGYSFALFGHRFLENNIAVYVAQRYLGNSAWMQIIVAGSNFGELLGALFVFLFTNLVHTPIPWLRCDALLLLIVWYLPFWYPAMTVGQAWIAAATFIPISFGWAAGDVSLAAYIQASLARLEAEENTISPLGAVMGFLYSTYIVIYAIMSPLVGKYIDRIADENDDVIQSGIFNIAGVHFTVLSGIMLAATFIPRGSWSINPRLLEDIELDDDDSSDEKIPSDRVEAYEIRTDV</sequence>
<dbReference type="Proteomes" id="UP001375240">
    <property type="component" value="Unassembled WGS sequence"/>
</dbReference>
<feature type="transmembrane region" description="Helical" evidence="6">
    <location>
        <begin position="222"/>
        <end position="240"/>
    </location>
</feature>
<feature type="transmembrane region" description="Helical" evidence="6">
    <location>
        <begin position="377"/>
        <end position="404"/>
    </location>
</feature>
<dbReference type="AlphaFoldDB" id="A0AAV9UQG9"/>
<feature type="transmembrane region" description="Helical" evidence="6">
    <location>
        <begin position="318"/>
        <end position="342"/>
    </location>
</feature>
<keyword evidence="8" id="KW-1185">Reference proteome</keyword>
<name>A0AAV9UQG9_9PEZI</name>
<feature type="transmembrane region" description="Helical" evidence="6">
    <location>
        <begin position="103"/>
        <end position="121"/>
    </location>
</feature>
<keyword evidence="5 6" id="KW-0472">Membrane</keyword>
<organism evidence="7 8">
    <name type="scientific">Orbilia brochopaga</name>
    <dbReference type="NCBI Taxonomy" id="3140254"/>
    <lineage>
        <taxon>Eukaryota</taxon>
        <taxon>Fungi</taxon>
        <taxon>Dikarya</taxon>
        <taxon>Ascomycota</taxon>
        <taxon>Pezizomycotina</taxon>
        <taxon>Orbiliomycetes</taxon>
        <taxon>Orbiliales</taxon>
        <taxon>Orbiliaceae</taxon>
        <taxon>Orbilia</taxon>
    </lineage>
</organism>
<evidence type="ECO:0000256" key="3">
    <source>
        <dbReference type="ARBA" id="ARBA00022692"/>
    </source>
</evidence>
<feature type="transmembrane region" description="Helical" evidence="6">
    <location>
        <begin position="277"/>
        <end position="298"/>
    </location>
</feature>